<proteinExistence type="predicted"/>
<sequence>MKDKSFAVTMLPAPSLKEAVNGVLYVHNLIDSAHGEVRELPNAASGDTIKLTVSNSDGSLEWDTETVLTDITVGKPIVLPIPKATFEKMLNAETNAALQYSLESGGNQKLSMQLSVELKD</sequence>
<comment type="caution">
    <text evidence="1">The sequence shown here is derived from an EMBL/GenBank/DDBJ whole genome shotgun (WGS) entry which is preliminary data.</text>
</comment>
<name>A0A854XLM0_PSEFL</name>
<dbReference type="AlphaFoldDB" id="A0A854XLM0"/>
<organism evidence="1 2">
    <name type="scientific">Pseudomonas fluorescens</name>
    <dbReference type="NCBI Taxonomy" id="294"/>
    <lineage>
        <taxon>Bacteria</taxon>
        <taxon>Pseudomonadati</taxon>
        <taxon>Pseudomonadota</taxon>
        <taxon>Gammaproteobacteria</taxon>
        <taxon>Pseudomonadales</taxon>
        <taxon>Pseudomonadaceae</taxon>
        <taxon>Pseudomonas</taxon>
    </lineage>
</organism>
<gene>
    <name evidence="1" type="ORF">CP335_06330</name>
</gene>
<dbReference type="Proteomes" id="UP000218643">
    <property type="component" value="Unassembled WGS sequence"/>
</dbReference>
<reference evidence="1 2" key="1">
    <citation type="submission" date="2017-09" db="EMBL/GenBank/DDBJ databases">
        <authorList>
            <person name="Haney C."/>
            <person name="Melnyk R."/>
        </authorList>
    </citation>
    <scope>NUCLEOTIDE SEQUENCE [LARGE SCALE GENOMIC DNA]</scope>
    <source>
        <strain evidence="1 2">CH229</strain>
    </source>
</reference>
<reference evidence="1 2" key="2">
    <citation type="submission" date="2017-10" db="EMBL/GenBank/DDBJ databases">
        <title>Rhizosphere-associated Pseudomonas modulate jasmonic acid/salicylic acid antagonism to induce systemic resistance to herbivores at the cost of susceptibility to pathogens.</title>
        <authorList>
            <person name="Haney C.H."/>
            <person name="Wiesmann C.L."/>
            <person name="Shapiro L.R."/>
            <person name="O'Sullivan L.R."/>
            <person name="Khorasani S."/>
            <person name="Melnyk R.A."/>
            <person name="Xiao L."/>
            <person name="Bush J."/>
            <person name="Carrillo J."/>
            <person name="Pierce N.E."/>
            <person name="Ausubel F.M."/>
        </authorList>
    </citation>
    <scope>NUCLEOTIDE SEQUENCE [LARGE SCALE GENOMIC DNA]</scope>
    <source>
        <strain evidence="1 2">CH229</strain>
    </source>
</reference>
<evidence type="ECO:0000313" key="1">
    <source>
        <dbReference type="EMBL" id="PCM50575.1"/>
    </source>
</evidence>
<dbReference type="RefSeq" id="WP_096795337.1">
    <property type="nucleotide sequence ID" value="NZ_NXHE01000005.1"/>
</dbReference>
<dbReference type="EMBL" id="NXHE01000005">
    <property type="protein sequence ID" value="PCM50575.1"/>
    <property type="molecule type" value="Genomic_DNA"/>
</dbReference>
<evidence type="ECO:0000313" key="2">
    <source>
        <dbReference type="Proteomes" id="UP000218643"/>
    </source>
</evidence>
<protein>
    <submittedName>
        <fullName evidence="1">Uncharacterized protein</fullName>
    </submittedName>
</protein>
<accession>A0A854XLM0</accession>